<accession>A0A1F5SFW1</accession>
<proteinExistence type="predicted"/>
<reference evidence="1 2" key="1">
    <citation type="journal article" date="2016" name="Nat. Commun.">
        <title>Thousands of microbial genomes shed light on interconnected biogeochemical processes in an aquifer system.</title>
        <authorList>
            <person name="Anantharaman K."/>
            <person name="Brown C.T."/>
            <person name="Hug L.A."/>
            <person name="Sharon I."/>
            <person name="Castelle C.J."/>
            <person name="Probst A.J."/>
            <person name="Thomas B.C."/>
            <person name="Singh A."/>
            <person name="Wilkins M.J."/>
            <person name="Karaoz U."/>
            <person name="Brodie E.L."/>
            <person name="Williams K.H."/>
            <person name="Hubbard S.S."/>
            <person name="Banfield J.F."/>
        </authorList>
    </citation>
    <scope>NUCLEOTIDE SEQUENCE [LARGE SCALE GENOMIC DNA]</scope>
</reference>
<name>A0A1F5SFW1_9BACT</name>
<protein>
    <submittedName>
        <fullName evidence="1">Uncharacterized protein</fullName>
    </submittedName>
</protein>
<organism evidence="1 2">
    <name type="scientific">Candidatus Falkowbacteria bacterium RIFOXYA2_FULL_47_19</name>
    <dbReference type="NCBI Taxonomy" id="1797994"/>
    <lineage>
        <taxon>Bacteria</taxon>
        <taxon>Candidatus Falkowiibacteriota</taxon>
    </lineage>
</organism>
<gene>
    <name evidence="1" type="ORF">A2227_00135</name>
</gene>
<dbReference type="Proteomes" id="UP000178367">
    <property type="component" value="Unassembled WGS sequence"/>
</dbReference>
<dbReference type="AlphaFoldDB" id="A0A1F5SFW1"/>
<evidence type="ECO:0000313" key="1">
    <source>
        <dbReference type="EMBL" id="OGF25608.1"/>
    </source>
</evidence>
<dbReference type="EMBL" id="MFGB01000020">
    <property type="protein sequence ID" value="OGF25608.1"/>
    <property type="molecule type" value="Genomic_DNA"/>
</dbReference>
<evidence type="ECO:0000313" key="2">
    <source>
        <dbReference type="Proteomes" id="UP000178367"/>
    </source>
</evidence>
<comment type="caution">
    <text evidence="1">The sequence shown here is derived from an EMBL/GenBank/DDBJ whole genome shotgun (WGS) entry which is preliminary data.</text>
</comment>
<sequence length="98" mass="11645">MTFALIMSLFPLAVYVADTSFGNHCLQLIFFPLKAPIFWLSYLWEKLANKNILEVRRFNSLNSYVYLKTSVPDRDPRSVRILKLMYWSFEFKIGKFSH</sequence>